<gene>
    <name evidence="7" type="ORF">ACFFGV_01835</name>
</gene>
<evidence type="ECO:0000256" key="4">
    <source>
        <dbReference type="ARBA" id="ARBA00022989"/>
    </source>
</evidence>
<feature type="transmembrane region" description="Helical" evidence="6">
    <location>
        <begin position="289"/>
        <end position="310"/>
    </location>
</feature>
<feature type="transmembrane region" description="Helical" evidence="6">
    <location>
        <begin position="64"/>
        <end position="87"/>
    </location>
</feature>
<proteinExistence type="inferred from homology"/>
<evidence type="ECO:0000313" key="8">
    <source>
        <dbReference type="Proteomes" id="UP001589836"/>
    </source>
</evidence>
<evidence type="ECO:0000256" key="3">
    <source>
        <dbReference type="ARBA" id="ARBA00022692"/>
    </source>
</evidence>
<keyword evidence="5 6" id="KW-0472">Membrane</keyword>
<comment type="subcellular location">
    <subcellularLocation>
        <location evidence="1">Membrane</location>
        <topology evidence="1">Multi-pass membrane protein</topology>
    </subcellularLocation>
</comment>
<dbReference type="Gene3D" id="1.10.4160.10">
    <property type="entry name" value="Hydantoin permease"/>
    <property type="match status" value="1"/>
</dbReference>
<evidence type="ECO:0000256" key="5">
    <source>
        <dbReference type="ARBA" id="ARBA00023136"/>
    </source>
</evidence>
<feature type="transmembrane region" description="Helical" evidence="6">
    <location>
        <begin position="422"/>
        <end position="438"/>
    </location>
</feature>
<feature type="transmembrane region" description="Helical" evidence="6">
    <location>
        <begin position="398"/>
        <end position="416"/>
    </location>
</feature>
<dbReference type="InterPro" id="IPR030191">
    <property type="entry name" value="CodB"/>
</dbReference>
<dbReference type="RefSeq" id="WP_377344862.1">
    <property type="nucleotide sequence ID" value="NZ_JBHLTP010000003.1"/>
</dbReference>
<protein>
    <submittedName>
        <fullName evidence="7">Purine-cytosine permease family protein</fullName>
    </submittedName>
</protein>
<feature type="transmembrane region" description="Helical" evidence="6">
    <location>
        <begin position="176"/>
        <end position="195"/>
    </location>
</feature>
<feature type="transmembrane region" description="Helical" evidence="6">
    <location>
        <begin position="36"/>
        <end position="58"/>
    </location>
</feature>
<accession>A0ABV6LJ49</accession>
<feature type="transmembrane region" description="Helical" evidence="6">
    <location>
        <begin position="148"/>
        <end position="169"/>
    </location>
</feature>
<dbReference type="PANTHER" id="PTHR30569:SF0">
    <property type="entry name" value="CYTOSINE PERMEASE"/>
    <property type="match status" value="1"/>
</dbReference>
<dbReference type="InterPro" id="IPR001248">
    <property type="entry name" value="Pur-cyt_permease"/>
</dbReference>
<dbReference type="Pfam" id="PF02133">
    <property type="entry name" value="Transp_cyt_pur"/>
    <property type="match status" value="1"/>
</dbReference>
<feature type="transmembrane region" description="Helical" evidence="6">
    <location>
        <begin position="331"/>
        <end position="351"/>
    </location>
</feature>
<feature type="transmembrane region" description="Helical" evidence="6">
    <location>
        <begin position="357"/>
        <end position="378"/>
    </location>
</feature>
<name>A0ABV6LJ49_9BACI</name>
<comment type="similarity">
    <text evidence="2">Belongs to the purine-cytosine permease (2.A.39) family.</text>
</comment>
<dbReference type="PANTHER" id="PTHR30569">
    <property type="entry name" value="CYTOSINE TRANSPORTER CODB"/>
    <property type="match status" value="1"/>
</dbReference>
<dbReference type="Proteomes" id="UP001589836">
    <property type="component" value="Unassembled WGS sequence"/>
</dbReference>
<evidence type="ECO:0000313" key="7">
    <source>
        <dbReference type="EMBL" id="MFC0522329.1"/>
    </source>
</evidence>
<keyword evidence="8" id="KW-1185">Reference proteome</keyword>
<evidence type="ECO:0000256" key="6">
    <source>
        <dbReference type="SAM" id="Phobius"/>
    </source>
</evidence>
<reference evidence="7 8" key="1">
    <citation type="submission" date="2024-09" db="EMBL/GenBank/DDBJ databases">
        <authorList>
            <person name="Sun Q."/>
            <person name="Mori K."/>
        </authorList>
    </citation>
    <scope>NUCLEOTIDE SEQUENCE [LARGE SCALE GENOMIC DNA]</scope>
    <source>
        <strain evidence="7 8">NCAIM B.02529</strain>
    </source>
</reference>
<feature type="transmembrane region" description="Helical" evidence="6">
    <location>
        <begin position="108"/>
        <end position="136"/>
    </location>
</feature>
<organism evidence="7 8">
    <name type="scientific">Pontibacillus salicampi</name>
    <dbReference type="NCBI Taxonomy" id="1449801"/>
    <lineage>
        <taxon>Bacteria</taxon>
        <taxon>Bacillati</taxon>
        <taxon>Bacillota</taxon>
        <taxon>Bacilli</taxon>
        <taxon>Bacillales</taxon>
        <taxon>Bacillaceae</taxon>
        <taxon>Pontibacillus</taxon>
    </lineage>
</organism>
<evidence type="ECO:0000256" key="2">
    <source>
        <dbReference type="ARBA" id="ARBA00008974"/>
    </source>
</evidence>
<comment type="caution">
    <text evidence="7">The sequence shown here is derived from an EMBL/GenBank/DDBJ whole genome shotgun (WGS) entry which is preliminary data.</text>
</comment>
<evidence type="ECO:0000256" key="1">
    <source>
        <dbReference type="ARBA" id="ARBA00004141"/>
    </source>
</evidence>
<keyword evidence="4 6" id="KW-1133">Transmembrane helix</keyword>
<dbReference type="EMBL" id="JBHLTP010000003">
    <property type="protein sequence ID" value="MFC0522329.1"/>
    <property type="molecule type" value="Genomic_DNA"/>
</dbReference>
<feature type="transmembrane region" description="Helical" evidence="6">
    <location>
        <begin position="250"/>
        <end position="277"/>
    </location>
</feature>
<sequence>MSQISTSERAIQSKVIETMGLEAVPFSLRTTPWYRYMFIQIAISANAGNFLIPALAVLEGGLSFTSAIAATSVGAIIAFIFVSYLSLPGGRYGLPSQYAIRTMLGGKGARFLASPIRSLTSLYWFSVQTIGGTYVIQQLIVRLTGTEYPFLMLSIPISLIMILLAIIGFEAVKRATTYFLPLLLAGEGTMLYIYFTTSESNHSLFTLTPEGGHGSFSAMAFYASLAFVQYISGVSASADMTRYAKSPRQGAIGLMLGNSFGFMLTAILGSGSAYLFGELNPYVSASEHTSIPIFIAIITATAILSMLSINMSNAYTGGYSLLNTFPSLTRLQSALLFGIFGISFSSVPALVNEAEQFISGLGGLIIPISAVIVIDFLYVKRSSISNSDLLSINENNRISILPLISIGLGTICYFALPVAISPGFITFVLVSILYGLLAKAKCKSSSSFV</sequence>
<feature type="transmembrane region" description="Helical" evidence="6">
    <location>
        <begin position="215"/>
        <end position="238"/>
    </location>
</feature>
<keyword evidence="3 6" id="KW-0812">Transmembrane</keyword>